<dbReference type="PANTHER" id="PTHR34598">
    <property type="entry name" value="BLL6449 PROTEIN"/>
    <property type="match status" value="1"/>
</dbReference>
<dbReference type="EMBL" id="GL573198">
    <property type="protein sequence ID" value="ELR06782.1"/>
    <property type="molecule type" value="Genomic_DNA"/>
</dbReference>
<dbReference type="InParanoid" id="L8G0X8"/>
<keyword evidence="3" id="KW-1185">Reference proteome</keyword>
<comment type="similarity">
    <text evidence="1">Belongs to the asaB hydroxylase/desaturase family.</text>
</comment>
<organism evidence="2 3">
    <name type="scientific">Pseudogymnoascus destructans (strain ATCC MYA-4855 / 20631-21)</name>
    <name type="common">Bat white-nose syndrome fungus</name>
    <name type="synonym">Geomyces destructans</name>
    <dbReference type="NCBI Taxonomy" id="658429"/>
    <lineage>
        <taxon>Eukaryota</taxon>
        <taxon>Fungi</taxon>
        <taxon>Dikarya</taxon>
        <taxon>Ascomycota</taxon>
        <taxon>Pezizomycotina</taxon>
        <taxon>Leotiomycetes</taxon>
        <taxon>Thelebolales</taxon>
        <taxon>Thelebolaceae</taxon>
        <taxon>Pseudogymnoascus</taxon>
    </lineage>
</organism>
<proteinExistence type="inferred from homology"/>
<dbReference type="NCBIfam" id="NF041278">
    <property type="entry name" value="CmcJ_NvfI_EfuI"/>
    <property type="match status" value="1"/>
</dbReference>
<dbReference type="Proteomes" id="UP000011064">
    <property type="component" value="Unassembled WGS sequence"/>
</dbReference>
<dbReference type="OrthoDB" id="412788at2759"/>
<dbReference type="STRING" id="658429.L8G0X8"/>
<dbReference type="PANTHER" id="PTHR34598:SF1">
    <property type="entry name" value="PUTATIVE (AFU_ORTHOLOGUE AFUA_3G13140)-RELATED"/>
    <property type="match status" value="1"/>
</dbReference>
<evidence type="ECO:0000313" key="3">
    <source>
        <dbReference type="Proteomes" id="UP000011064"/>
    </source>
</evidence>
<evidence type="ECO:0000256" key="1">
    <source>
        <dbReference type="ARBA" id="ARBA00023604"/>
    </source>
</evidence>
<accession>L8G0X8</accession>
<evidence type="ECO:0000313" key="2">
    <source>
        <dbReference type="EMBL" id="ELR06782.1"/>
    </source>
</evidence>
<evidence type="ECO:0008006" key="4">
    <source>
        <dbReference type="Google" id="ProtNLM"/>
    </source>
</evidence>
<dbReference type="HOGENOM" id="CLU_594628_0_0_1"/>
<protein>
    <recommendedName>
        <fullName evidence="4">Methyltransferase</fullName>
    </recommendedName>
</protein>
<gene>
    <name evidence="2" type="ORF">GMDG_02220</name>
</gene>
<dbReference type="AlphaFoldDB" id="L8G0X8"/>
<dbReference type="InterPro" id="IPR044053">
    <property type="entry name" value="AsaB-like"/>
</dbReference>
<dbReference type="VEuPathDB" id="FungiDB:GMDG_02220"/>
<reference evidence="3" key="1">
    <citation type="submission" date="2010-09" db="EMBL/GenBank/DDBJ databases">
        <title>The genome sequence of Geomyces destructans 20631-21.</title>
        <authorList>
            <consortium name="The Broad Institute Genome Sequencing Platform"/>
            <person name="Cuomo C.A."/>
            <person name="Blehert D.S."/>
            <person name="Lorch J.M."/>
            <person name="Young S.K."/>
            <person name="Zeng Q."/>
            <person name="Gargeya S."/>
            <person name="Fitzgerald M."/>
            <person name="Haas B."/>
            <person name="Abouelleil A."/>
            <person name="Alvarado L."/>
            <person name="Arachchi H.M."/>
            <person name="Berlin A."/>
            <person name="Brown A."/>
            <person name="Chapman S.B."/>
            <person name="Chen Z."/>
            <person name="Dunbar C."/>
            <person name="Freedman E."/>
            <person name="Gearin G."/>
            <person name="Gellesch M."/>
            <person name="Goldberg J."/>
            <person name="Griggs A."/>
            <person name="Gujja S."/>
            <person name="Heiman D."/>
            <person name="Howarth C."/>
            <person name="Larson L."/>
            <person name="Lui A."/>
            <person name="MacDonald P.J.P."/>
            <person name="Montmayeur A."/>
            <person name="Murphy C."/>
            <person name="Neiman D."/>
            <person name="Pearson M."/>
            <person name="Priest M."/>
            <person name="Roberts A."/>
            <person name="Saif S."/>
            <person name="Shea T."/>
            <person name="Shenoy N."/>
            <person name="Sisk P."/>
            <person name="Stolte C."/>
            <person name="Sykes S."/>
            <person name="Wortman J."/>
            <person name="Nusbaum C."/>
            <person name="Birren B."/>
        </authorList>
    </citation>
    <scope>NUCLEOTIDE SEQUENCE [LARGE SCALE GENOMIC DNA]</scope>
    <source>
        <strain evidence="3">ATCC MYA-4855 / 20631-21</strain>
    </source>
</reference>
<dbReference type="GO" id="GO:0016491">
    <property type="term" value="F:oxidoreductase activity"/>
    <property type="evidence" value="ECO:0007669"/>
    <property type="project" value="InterPro"/>
</dbReference>
<name>L8G0X8_PSED2</name>
<sequence length="460" mass="51561">MAPILESELQQERELSINSELALSINSELALSINSELEPSINSEQALSINSELLLSLNSELALLPNSERAFSLNSKLALSPNSERALSLSLNSEPAESINSEQAQERLHSELRHGSWSRVAAKPRTELRAPIDPIIERATLATLKARVLMIQKYSKRHNIQHFDIGAIVSIKRGYYNLFDDMQMGEKGHSNETFPEFKARFQSAAITGQVTESEWFRTPQHNYGATAHTVTIHDICGDESSYTLDKDAFAVLQNVESLGETEFADDGHIKEFYYPKVEKILLDNVPGANKIFIFDHTIRRPGPDAKRGPVNRAHIDQIASSAKERVKVHLPSEAEKLWQGRYRIISVWRPLNGPIVAQPLSFTSSHTVRDEDLIPVEHRYPNRVGYMASVRYNEGQRWNYLSGMSNDERILLQCFDSEGLKEGSEVKGGRVPHSAFVDPRTPVGGPGRESIEVRALVFGP</sequence>